<comment type="caution">
    <text evidence="2">The sequence shown here is derived from an EMBL/GenBank/DDBJ whole genome shotgun (WGS) entry which is preliminary data.</text>
</comment>
<proteinExistence type="predicted"/>
<feature type="compositionally biased region" description="Low complexity" evidence="1">
    <location>
        <begin position="172"/>
        <end position="186"/>
    </location>
</feature>
<sequence length="278" mass="29034">MCIPFVSFQTVDLVDSMTPLVKNAPATASFAVALNSQQRQQPPRSATLSPATLATPVVAPSPVSGTFLQQQQQQQSRSATATLATPVMAPSPVSGMFLHYDATASLKAPRNTARFSPIPQTPPMCPTPILPCTSQSSFVEVSGPTGRDIGFLAEEPSSPLSGFQHLQVLPEASPAPTSPSTTSTSSSKRKRSPSVQADDARPHKKKATNPLLRRATTNSFYGVSHSPNPSGAPLAPAHSTGASQPSSPLLDASVIYTKGASSSAFDVQDAAFSFSFRA</sequence>
<gene>
    <name evidence="2" type="ORF">DXG03_007526</name>
</gene>
<evidence type="ECO:0000313" key="3">
    <source>
        <dbReference type="Proteomes" id="UP000775547"/>
    </source>
</evidence>
<name>A0A9P7G8V6_9AGAR</name>
<evidence type="ECO:0000313" key="2">
    <source>
        <dbReference type="EMBL" id="KAG5644885.1"/>
    </source>
</evidence>
<reference evidence="2" key="1">
    <citation type="submission" date="2020-07" db="EMBL/GenBank/DDBJ databases">
        <authorList>
            <person name="Nieuwenhuis M."/>
            <person name="Van De Peppel L.J.J."/>
        </authorList>
    </citation>
    <scope>NUCLEOTIDE SEQUENCE</scope>
    <source>
        <strain evidence="2">AP01</strain>
        <tissue evidence="2">Mycelium</tissue>
    </source>
</reference>
<keyword evidence="3" id="KW-1185">Reference proteome</keyword>
<accession>A0A9P7G8V6</accession>
<dbReference type="AlphaFoldDB" id="A0A9P7G8V6"/>
<evidence type="ECO:0000256" key="1">
    <source>
        <dbReference type="SAM" id="MobiDB-lite"/>
    </source>
</evidence>
<feature type="region of interest" description="Disordered" evidence="1">
    <location>
        <begin position="170"/>
        <end position="248"/>
    </location>
</feature>
<feature type="compositionally biased region" description="Polar residues" evidence="1">
    <location>
        <begin position="215"/>
        <end position="229"/>
    </location>
</feature>
<reference evidence="2" key="2">
    <citation type="submission" date="2021-10" db="EMBL/GenBank/DDBJ databases">
        <title>Phylogenomics reveals ancestral predisposition of the termite-cultivated fungus Termitomyces towards a domesticated lifestyle.</title>
        <authorList>
            <person name="Auxier B."/>
            <person name="Grum-Grzhimaylo A."/>
            <person name="Cardenas M.E."/>
            <person name="Lodge J.D."/>
            <person name="Laessoe T."/>
            <person name="Pedersen O."/>
            <person name="Smith M.E."/>
            <person name="Kuyper T.W."/>
            <person name="Franco-Molano E.A."/>
            <person name="Baroni T.J."/>
            <person name="Aanen D.K."/>
        </authorList>
    </citation>
    <scope>NUCLEOTIDE SEQUENCE</scope>
    <source>
        <strain evidence="2">AP01</strain>
        <tissue evidence="2">Mycelium</tissue>
    </source>
</reference>
<organism evidence="2 3">
    <name type="scientific">Asterophora parasitica</name>
    <dbReference type="NCBI Taxonomy" id="117018"/>
    <lineage>
        <taxon>Eukaryota</taxon>
        <taxon>Fungi</taxon>
        <taxon>Dikarya</taxon>
        <taxon>Basidiomycota</taxon>
        <taxon>Agaricomycotina</taxon>
        <taxon>Agaricomycetes</taxon>
        <taxon>Agaricomycetidae</taxon>
        <taxon>Agaricales</taxon>
        <taxon>Tricholomatineae</taxon>
        <taxon>Lyophyllaceae</taxon>
        <taxon>Asterophora</taxon>
    </lineage>
</organism>
<protein>
    <submittedName>
        <fullName evidence="2">Uncharacterized protein</fullName>
    </submittedName>
</protein>
<dbReference type="Proteomes" id="UP000775547">
    <property type="component" value="Unassembled WGS sequence"/>
</dbReference>
<dbReference type="EMBL" id="JABCKV010000056">
    <property type="protein sequence ID" value="KAG5644885.1"/>
    <property type="molecule type" value="Genomic_DNA"/>
</dbReference>